<evidence type="ECO:0000313" key="2">
    <source>
        <dbReference type="Proteomes" id="UP000269721"/>
    </source>
</evidence>
<name>A0A4P9VZD0_9FUNG</name>
<dbReference type="Proteomes" id="UP000269721">
    <property type="component" value="Unassembled WGS sequence"/>
</dbReference>
<accession>A0A4P9VZD0</accession>
<dbReference type="Gene3D" id="4.10.830.10">
    <property type="entry name" value="30s Ribosomal Protein S14, Chain N"/>
    <property type="match status" value="1"/>
</dbReference>
<dbReference type="InterPro" id="IPR043140">
    <property type="entry name" value="Ribosomal_uS14_sf"/>
</dbReference>
<dbReference type="AlphaFoldDB" id="A0A4P9VZD0"/>
<dbReference type="OrthoDB" id="10252683at2759"/>
<keyword evidence="2" id="KW-1185">Reference proteome</keyword>
<protein>
    <submittedName>
        <fullName evidence="1">Uncharacterized protein</fullName>
    </submittedName>
</protein>
<evidence type="ECO:0000313" key="1">
    <source>
        <dbReference type="EMBL" id="RKO84143.1"/>
    </source>
</evidence>
<proteinExistence type="predicted"/>
<organism evidence="1 2">
    <name type="scientific">Blyttiomyces helicus</name>
    <dbReference type="NCBI Taxonomy" id="388810"/>
    <lineage>
        <taxon>Eukaryota</taxon>
        <taxon>Fungi</taxon>
        <taxon>Fungi incertae sedis</taxon>
        <taxon>Chytridiomycota</taxon>
        <taxon>Chytridiomycota incertae sedis</taxon>
        <taxon>Chytridiomycetes</taxon>
        <taxon>Chytridiomycetes incertae sedis</taxon>
        <taxon>Blyttiomyces</taxon>
    </lineage>
</organism>
<reference evidence="2" key="1">
    <citation type="journal article" date="2018" name="Nat. Microbiol.">
        <title>Leveraging single-cell genomics to expand the fungal tree of life.</title>
        <authorList>
            <person name="Ahrendt S.R."/>
            <person name="Quandt C.A."/>
            <person name="Ciobanu D."/>
            <person name="Clum A."/>
            <person name="Salamov A."/>
            <person name="Andreopoulos B."/>
            <person name="Cheng J.F."/>
            <person name="Woyke T."/>
            <person name="Pelin A."/>
            <person name="Henrissat B."/>
            <person name="Reynolds N.K."/>
            <person name="Benny G.L."/>
            <person name="Smith M.E."/>
            <person name="James T.Y."/>
            <person name="Grigoriev I.V."/>
        </authorList>
    </citation>
    <scope>NUCLEOTIDE SEQUENCE [LARGE SCALE GENOMIC DNA]</scope>
</reference>
<gene>
    <name evidence="1" type="ORF">BDK51DRAFT_49393</name>
</gene>
<sequence length="171" mass="18962">MAHEAVWFSRPRSYGKGSRSWKSGCLVDHRVNVVVEPGDIRALATERPTPNLPPLLWPVACYTPCGRLKPRSSRPFAHSGMLFSFRGRPGRIACVGKRLAAGLGPLPHPRHLFEPAHPLGWWLAAWMERLSWTSGREGVEVSGDVAGRGRLCLSTCNGRLRREPPADPVRN</sequence>
<dbReference type="EMBL" id="ML000441">
    <property type="protein sequence ID" value="RKO84143.1"/>
    <property type="molecule type" value="Genomic_DNA"/>
</dbReference>